<reference evidence="1" key="1">
    <citation type="submission" date="2023-07" db="EMBL/GenBank/DDBJ databases">
        <authorList>
            <consortium name="AG Swart"/>
            <person name="Singh M."/>
            <person name="Singh A."/>
            <person name="Seah K."/>
            <person name="Emmerich C."/>
        </authorList>
    </citation>
    <scope>NUCLEOTIDE SEQUENCE</scope>
    <source>
        <strain evidence="1">DP1</strain>
    </source>
</reference>
<proteinExistence type="predicted"/>
<comment type="caution">
    <text evidence="1">The sequence shown here is derived from an EMBL/GenBank/DDBJ whole genome shotgun (WGS) entry which is preliminary data.</text>
</comment>
<keyword evidence="2" id="KW-1185">Reference proteome</keyword>
<evidence type="ECO:0000313" key="1">
    <source>
        <dbReference type="EMBL" id="CAI2367653.1"/>
    </source>
</evidence>
<dbReference type="EMBL" id="CAMPGE010008767">
    <property type="protein sequence ID" value="CAI2367653.1"/>
    <property type="molecule type" value="Genomic_DNA"/>
</dbReference>
<sequence length="105" mass="12061">MIVFTIIVDTEICTIIQEISKIQLKRDIRYEITTKSIVTGVLSDPYKQSHQPREDNQQCLAIFICKTCVSFIPSGTKFIKFINHKHLTNQKSGFFPTQVNVNLQS</sequence>
<protein>
    <submittedName>
        <fullName evidence="1">Uncharacterized protein</fullName>
    </submittedName>
</protein>
<evidence type="ECO:0000313" key="2">
    <source>
        <dbReference type="Proteomes" id="UP001295684"/>
    </source>
</evidence>
<dbReference type="Proteomes" id="UP001295684">
    <property type="component" value="Unassembled WGS sequence"/>
</dbReference>
<dbReference type="AlphaFoldDB" id="A0AAD1UI30"/>
<organism evidence="1 2">
    <name type="scientific">Euplotes crassus</name>
    <dbReference type="NCBI Taxonomy" id="5936"/>
    <lineage>
        <taxon>Eukaryota</taxon>
        <taxon>Sar</taxon>
        <taxon>Alveolata</taxon>
        <taxon>Ciliophora</taxon>
        <taxon>Intramacronucleata</taxon>
        <taxon>Spirotrichea</taxon>
        <taxon>Hypotrichia</taxon>
        <taxon>Euplotida</taxon>
        <taxon>Euplotidae</taxon>
        <taxon>Moneuplotes</taxon>
    </lineage>
</organism>
<name>A0AAD1UI30_EUPCR</name>
<gene>
    <name evidence="1" type="ORF">ECRASSUSDP1_LOCUS8941</name>
</gene>
<accession>A0AAD1UI30</accession>